<dbReference type="CDD" id="cd03801">
    <property type="entry name" value="GT4_PimA-like"/>
    <property type="match status" value="1"/>
</dbReference>
<feature type="region of interest" description="Disordered" evidence="1">
    <location>
        <begin position="241"/>
        <end position="262"/>
    </location>
</feature>
<evidence type="ECO:0000256" key="1">
    <source>
        <dbReference type="SAM" id="MobiDB-lite"/>
    </source>
</evidence>
<evidence type="ECO:0000313" key="3">
    <source>
        <dbReference type="EMBL" id="QJH95360.1"/>
    </source>
</evidence>
<protein>
    <submittedName>
        <fullName evidence="3">Putative glycosyltransferase</fullName>
    </submittedName>
</protein>
<dbReference type="PANTHER" id="PTHR45947">
    <property type="entry name" value="SULFOQUINOVOSYL TRANSFERASE SQD2"/>
    <property type="match status" value="1"/>
</dbReference>
<dbReference type="SUPFAM" id="SSF53756">
    <property type="entry name" value="UDP-Glycosyltransferase/glycogen phosphorylase"/>
    <property type="match status" value="2"/>
</dbReference>
<dbReference type="GO" id="GO:0016757">
    <property type="term" value="F:glycosyltransferase activity"/>
    <property type="evidence" value="ECO:0007669"/>
    <property type="project" value="InterPro"/>
</dbReference>
<sequence>MRLLFCCEFYFPSVGGVQEVMRQIAERLVQRGHDVTVATTRLGDRTFTEHNGVKIAEFGVTGNIVRGMEGEVERYRQFVRSFECDAILIKAAQQWTFDALWPDLDEISARKMFIPCGFSGLFEPSYSDYFEAMPDVLRKFDHLVFYAESYRDTDFARRNGISQFSILANGASEIEFGVSRDATFRQRNSIPEDSFVLLTVGSLTGVKGHRELLEAFVRLKTNSRHVTFIMNGNPPPQPVVVKQASTSDGQNAPPEAGQAPSLCPPVWTRATDVFRVEGFRGIGSRLSGRLHHWSRRAARFRRLGESVQRVWIEEGWIGIRMRLLQRIGPRLERAGLLRYLSPSAREYANPLAYWMAEAQAQSTAKRLIVSNYSRDELVQAYMAADLFVFASNIEYSPLVLFETVAAGTPFLSVPVGNAEEIARWTGGGIICPAVKDERGYTRVSPAVLAREIAKSIEDPEKLDLLGAAGHAAWKERFTWDAIATRYEVLLRGAGEAHEKVY</sequence>
<organism evidence="3">
    <name type="scientific">viral metagenome</name>
    <dbReference type="NCBI Taxonomy" id="1070528"/>
    <lineage>
        <taxon>unclassified sequences</taxon>
        <taxon>metagenomes</taxon>
        <taxon>organismal metagenomes</taxon>
    </lineage>
</organism>
<accession>A0A6M3XBU0</accession>
<keyword evidence="3" id="KW-0808">Transferase</keyword>
<dbReference type="EMBL" id="MT144618">
    <property type="protein sequence ID" value="QJH95360.1"/>
    <property type="molecule type" value="Genomic_DNA"/>
</dbReference>
<dbReference type="AlphaFoldDB" id="A0A6M3XBU0"/>
<name>A0A6M3XBU0_9ZZZZ</name>
<dbReference type="Gene3D" id="3.40.50.2000">
    <property type="entry name" value="Glycogen Phosphorylase B"/>
    <property type="match status" value="3"/>
</dbReference>
<reference evidence="3" key="1">
    <citation type="submission" date="2020-03" db="EMBL/GenBank/DDBJ databases">
        <title>The deep terrestrial virosphere.</title>
        <authorList>
            <person name="Holmfeldt K."/>
            <person name="Nilsson E."/>
            <person name="Simone D."/>
            <person name="Lopez-Fernandez M."/>
            <person name="Wu X."/>
            <person name="de Brujin I."/>
            <person name="Lundin D."/>
            <person name="Andersson A."/>
            <person name="Bertilsson S."/>
            <person name="Dopson M."/>
        </authorList>
    </citation>
    <scope>NUCLEOTIDE SEQUENCE</scope>
    <source>
        <strain evidence="3">TM448B00401</strain>
    </source>
</reference>
<evidence type="ECO:0000259" key="2">
    <source>
        <dbReference type="Pfam" id="PF00534"/>
    </source>
</evidence>
<proteinExistence type="predicted"/>
<gene>
    <name evidence="3" type="ORF">TM448B00401_0013</name>
</gene>
<dbReference type="Pfam" id="PF00534">
    <property type="entry name" value="Glycos_transf_1"/>
    <property type="match status" value="1"/>
</dbReference>
<feature type="domain" description="Glycosyl transferase family 1" evidence="2">
    <location>
        <begin position="361"/>
        <end position="437"/>
    </location>
</feature>
<dbReference type="InterPro" id="IPR001296">
    <property type="entry name" value="Glyco_trans_1"/>
</dbReference>
<dbReference type="InterPro" id="IPR050194">
    <property type="entry name" value="Glycosyltransferase_grp1"/>
</dbReference>
<dbReference type="PANTHER" id="PTHR45947:SF3">
    <property type="entry name" value="SULFOQUINOVOSYL TRANSFERASE SQD2"/>
    <property type="match status" value="1"/>
</dbReference>